<sequence>MPNCLPYFVTLIGTLIKSVNFALKHVKEWMSSKKAKLPRIAFPSTAELVPEPLGLILIISSWNFPFGLSLEPLIGALAAGNTVVLKPSELSPKCSSLLANALPTYLDIKAVKVIQGGADVGEKLLHLKWDKILFTGGVIEDYGEWNVWGKTQKSLTALRG</sequence>
<dbReference type="PANTHER" id="PTHR43570:SF30">
    <property type="entry name" value="ALDEHYDE DEHYDROGENASE"/>
    <property type="match status" value="1"/>
</dbReference>
<evidence type="ECO:0000313" key="4">
    <source>
        <dbReference type="EMBL" id="KAK9273287.1"/>
    </source>
</evidence>
<feature type="domain" description="Aldehyde dehydrogenase" evidence="3">
    <location>
        <begin position="17"/>
        <end position="137"/>
    </location>
</feature>
<dbReference type="InterPro" id="IPR016161">
    <property type="entry name" value="Ald_DH/histidinol_DH"/>
</dbReference>
<keyword evidence="2" id="KW-0560">Oxidoreductase</keyword>
<reference evidence="4 5" key="1">
    <citation type="journal article" date="2024" name="Plant J.">
        <title>Genome sequences and population genomics reveal climatic adaptation and genomic divergence between two closely related sweetgum species.</title>
        <authorList>
            <person name="Xu W.Q."/>
            <person name="Ren C.Q."/>
            <person name="Zhang X.Y."/>
            <person name="Comes H.P."/>
            <person name="Liu X.H."/>
            <person name="Li Y.G."/>
            <person name="Kettle C.J."/>
            <person name="Jalonen R."/>
            <person name="Gaisberger H."/>
            <person name="Ma Y.Z."/>
            <person name="Qiu Y.X."/>
        </authorList>
    </citation>
    <scope>NUCLEOTIDE SEQUENCE [LARGE SCALE GENOMIC DNA]</scope>
    <source>
        <strain evidence="4">Hangzhou</strain>
    </source>
</reference>
<gene>
    <name evidence="4" type="ORF">L1049_018094</name>
</gene>
<dbReference type="GO" id="GO:0005737">
    <property type="term" value="C:cytoplasm"/>
    <property type="evidence" value="ECO:0007669"/>
    <property type="project" value="TreeGrafter"/>
</dbReference>
<evidence type="ECO:0000256" key="1">
    <source>
        <dbReference type="ARBA" id="ARBA00009986"/>
    </source>
</evidence>
<keyword evidence="5" id="KW-1185">Reference proteome</keyword>
<dbReference type="SUPFAM" id="SSF53720">
    <property type="entry name" value="ALDH-like"/>
    <property type="match status" value="1"/>
</dbReference>
<dbReference type="Gene3D" id="3.40.605.10">
    <property type="entry name" value="Aldehyde Dehydrogenase, Chain A, domain 1"/>
    <property type="match status" value="1"/>
</dbReference>
<name>A0AAP0NH74_LIQFO</name>
<evidence type="ECO:0000313" key="5">
    <source>
        <dbReference type="Proteomes" id="UP001415857"/>
    </source>
</evidence>
<comment type="caution">
    <text evidence="4">The sequence shown here is derived from an EMBL/GenBank/DDBJ whole genome shotgun (WGS) entry which is preliminary data.</text>
</comment>
<dbReference type="Proteomes" id="UP001415857">
    <property type="component" value="Unassembled WGS sequence"/>
</dbReference>
<accession>A0AAP0NH74</accession>
<comment type="similarity">
    <text evidence="1">Belongs to the aldehyde dehydrogenase family.</text>
</comment>
<proteinExistence type="inferred from homology"/>
<dbReference type="GO" id="GO:0006081">
    <property type="term" value="P:aldehyde metabolic process"/>
    <property type="evidence" value="ECO:0007669"/>
    <property type="project" value="InterPro"/>
</dbReference>
<dbReference type="InterPro" id="IPR016162">
    <property type="entry name" value="Ald_DH_N"/>
</dbReference>
<dbReference type="AlphaFoldDB" id="A0AAP0NH74"/>
<dbReference type="GO" id="GO:0004029">
    <property type="term" value="F:aldehyde dehydrogenase (NAD+) activity"/>
    <property type="evidence" value="ECO:0007669"/>
    <property type="project" value="TreeGrafter"/>
</dbReference>
<evidence type="ECO:0000256" key="2">
    <source>
        <dbReference type="ARBA" id="ARBA00023002"/>
    </source>
</evidence>
<dbReference type="Pfam" id="PF00171">
    <property type="entry name" value="Aldedh"/>
    <property type="match status" value="1"/>
</dbReference>
<evidence type="ECO:0000259" key="3">
    <source>
        <dbReference type="Pfam" id="PF00171"/>
    </source>
</evidence>
<dbReference type="InterPro" id="IPR015590">
    <property type="entry name" value="Aldehyde_DH_dom"/>
</dbReference>
<dbReference type="EMBL" id="JBBPBK010000012">
    <property type="protein sequence ID" value="KAK9273287.1"/>
    <property type="molecule type" value="Genomic_DNA"/>
</dbReference>
<dbReference type="InterPro" id="IPR012394">
    <property type="entry name" value="Aldehyde_DH_NAD(P)"/>
</dbReference>
<organism evidence="4 5">
    <name type="scientific">Liquidambar formosana</name>
    <name type="common">Formosan gum</name>
    <dbReference type="NCBI Taxonomy" id="63359"/>
    <lineage>
        <taxon>Eukaryota</taxon>
        <taxon>Viridiplantae</taxon>
        <taxon>Streptophyta</taxon>
        <taxon>Embryophyta</taxon>
        <taxon>Tracheophyta</taxon>
        <taxon>Spermatophyta</taxon>
        <taxon>Magnoliopsida</taxon>
        <taxon>eudicotyledons</taxon>
        <taxon>Gunneridae</taxon>
        <taxon>Pentapetalae</taxon>
        <taxon>Saxifragales</taxon>
        <taxon>Altingiaceae</taxon>
        <taxon>Liquidambar</taxon>
    </lineage>
</organism>
<dbReference type="PANTHER" id="PTHR43570">
    <property type="entry name" value="ALDEHYDE DEHYDROGENASE"/>
    <property type="match status" value="1"/>
</dbReference>
<protein>
    <recommendedName>
        <fullName evidence="3">Aldehyde dehydrogenase domain-containing protein</fullName>
    </recommendedName>
</protein>